<comment type="caution">
    <text evidence="9">The sequence shown here is derived from an EMBL/GenBank/DDBJ whole genome shotgun (WGS) entry which is preliminary data.</text>
</comment>
<dbReference type="PANTHER" id="PTHR43429">
    <property type="entry name" value="PYRIDINE NUCLEOTIDE-DISULFIDE OXIDOREDUCTASE DOMAIN-CONTAINING"/>
    <property type="match status" value="1"/>
</dbReference>
<evidence type="ECO:0000256" key="1">
    <source>
        <dbReference type="ARBA" id="ARBA00001974"/>
    </source>
</evidence>
<dbReference type="Proteomes" id="UP000053612">
    <property type="component" value="Unassembled WGS sequence"/>
</dbReference>
<dbReference type="SMART" id="SM00450">
    <property type="entry name" value="RHOD"/>
    <property type="match status" value="1"/>
</dbReference>
<dbReference type="Pfam" id="PF02852">
    <property type="entry name" value="Pyr_redox_dim"/>
    <property type="match status" value="1"/>
</dbReference>
<dbReference type="Gene3D" id="3.40.250.10">
    <property type="entry name" value="Rhodanese-like domain"/>
    <property type="match status" value="1"/>
</dbReference>
<dbReference type="PANTHER" id="PTHR43429:SF1">
    <property type="entry name" value="NAD(P)H SULFUR OXIDOREDUCTASE (COA-DEPENDENT)"/>
    <property type="match status" value="1"/>
</dbReference>
<feature type="domain" description="Rhodanese" evidence="8">
    <location>
        <begin position="465"/>
        <end position="553"/>
    </location>
</feature>
<evidence type="ECO:0000256" key="2">
    <source>
        <dbReference type="ARBA" id="ARBA00009130"/>
    </source>
</evidence>
<evidence type="ECO:0000256" key="7">
    <source>
        <dbReference type="ARBA" id="ARBA00023284"/>
    </source>
</evidence>
<dbReference type="PROSITE" id="PS50206">
    <property type="entry name" value="RHODANESE_3"/>
    <property type="match status" value="1"/>
</dbReference>
<dbReference type="InterPro" id="IPR001763">
    <property type="entry name" value="Rhodanese-like_dom"/>
</dbReference>
<proteinExistence type="inferred from homology"/>
<evidence type="ECO:0000313" key="10">
    <source>
        <dbReference type="Proteomes" id="UP000053612"/>
    </source>
</evidence>
<dbReference type="PATRIC" id="fig|1360.109.peg.2217"/>
<dbReference type="SUPFAM" id="SSF51905">
    <property type="entry name" value="FAD/NAD(P)-binding domain"/>
    <property type="match status" value="1"/>
</dbReference>
<protein>
    <submittedName>
        <fullName evidence="9">Pyridine nucleotide-disulfide oxidoreductase NADH dehydrogenase</fullName>
    </submittedName>
</protein>
<dbReference type="SUPFAM" id="SSF55424">
    <property type="entry name" value="FAD/NAD-linked reductases, dimerisation (C-terminal) domain"/>
    <property type="match status" value="1"/>
</dbReference>
<evidence type="ECO:0000256" key="6">
    <source>
        <dbReference type="ARBA" id="ARBA00023097"/>
    </source>
</evidence>
<comment type="cofactor">
    <cofactor evidence="1">
        <name>FAD</name>
        <dbReference type="ChEBI" id="CHEBI:57692"/>
    </cofactor>
</comment>
<sequence>MKIIIIGSVASGTSVAAKARRNTESAEITLYDKDTDVSYAVCGIPYAIGGEISSFDELTPRDARWFKKRYNVDIHTSHEVLSIDHSKKTLKVKNLLTGTIINDSYDMLVFATGASYYKPEIFQGKSFDNVFQVRNIISGKDIKSFVDNKKPKSAIVVGAGFIGLEVSEQLKNLGIDVTIIQRSKHPMGHLDWDMSIRIEDELEKQNISFLSEEVIIETNGDQTLESVVTSKGHTLRADLYILATGVRPNTLLAESIGVKLGETGAIATDTTMETNINGVYAVGDVAESFQLITGKAIYRPLASTANKMGRIAGDAMTGGPLRFQGILGTGILRFFNLTIAQTGLTEKEAIKEGYETAVLFNIKPDKPDYMHGEEMVIKAIADKVSHRILGVQIIGPQGVDKRIDVFAAAITLGVTSEDLFHMDLAYAPPFATTKDPIAYTGMALTNALTTAPLITPHELMKLQKNRADITIVDTRVKSSYEKGHVPNAINIPLAELREKSSILDKDKLTVVYCNKGVTGNASQNILRNEGFREVYNLSGGNKNYQEIAKRRNNGRN</sequence>
<dbReference type="Pfam" id="PF00581">
    <property type="entry name" value="Rhodanese"/>
    <property type="match status" value="1"/>
</dbReference>
<name>A0A0V8E619_LACLL</name>
<evidence type="ECO:0000256" key="4">
    <source>
        <dbReference type="ARBA" id="ARBA00022827"/>
    </source>
</evidence>
<dbReference type="PRINTS" id="PR00411">
    <property type="entry name" value="PNDRDTASEI"/>
</dbReference>
<keyword evidence="6" id="KW-0558">Oxidation</keyword>
<accession>A0A0V8E619</accession>
<dbReference type="Gene3D" id="3.50.50.60">
    <property type="entry name" value="FAD/NAD(P)-binding domain"/>
    <property type="match status" value="2"/>
</dbReference>
<evidence type="ECO:0000256" key="5">
    <source>
        <dbReference type="ARBA" id="ARBA00023002"/>
    </source>
</evidence>
<keyword evidence="4" id="KW-0274">FAD</keyword>
<dbReference type="InterPro" id="IPR050260">
    <property type="entry name" value="FAD-bd_OxRdtase"/>
</dbReference>
<dbReference type="InterPro" id="IPR023753">
    <property type="entry name" value="FAD/NAD-binding_dom"/>
</dbReference>
<comment type="similarity">
    <text evidence="2">Belongs to the class-III pyridine nucleotide-disulfide oxidoreductase family.</text>
</comment>
<evidence type="ECO:0000313" key="9">
    <source>
        <dbReference type="EMBL" id="KSU20961.1"/>
    </source>
</evidence>
<gene>
    <name evidence="9" type="ORF">LMG9449_0550</name>
</gene>
<dbReference type="AlphaFoldDB" id="A0A0V8E619"/>
<dbReference type="InterPro" id="IPR036873">
    <property type="entry name" value="Rhodanese-like_dom_sf"/>
</dbReference>
<keyword evidence="5" id="KW-0560">Oxidoreductase</keyword>
<evidence type="ECO:0000256" key="3">
    <source>
        <dbReference type="ARBA" id="ARBA00022630"/>
    </source>
</evidence>
<evidence type="ECO:0000259" key="8">
    <source>
        <dbReference type="PROSITE" id="PS50206"/>
    </source>
</evidence>
<keyword evidence="7" id="KW-0676">Redox-active center</keyword>
<reference evidence="10" key="1">
    <citation type="submission" date="2015-10" db="EMBL/GenBank/DDBJ databases">
        <title>Draft Genome Sequences of 11 Lactococcus lactis subspecies cremoris strains.</title>
        <authorList>
            <person name="Wels M."/>
            <person name="Backus L."/>
            <person name="Boekhorst J."/>
            <person name="Dijkstra A."/>
            <person name="Beerthuizen M."/>
            <person name="Kelly W."/>
            <person name="Siezen R."/>
            <person name="Bachmann H."/>
            <person name="Van Hijum S."/>
        </authorList>
    </citation>
    <scope>NUCLEOTIDE SEQUENCE [LARGE SCALE GENOMIC DNA]</scope>
    <source>
        <strain evidence="10">LMG9449</strain>
    </source>
</reference>
<dbReference type="PRINTS" id="PR00368">
    <property type="entry name" value="FADPNR"/>
</dbReference>
<dbReference type="InterPro" id="IPR036188">
    <property type="entry name" value="FAD/NAD-bd_sf"/>
</dbReference>
<keyword evidence="3" id="KW-0285">Flavoprotein</keyword>
<organism evidence="9 10">
    <name type="scientific">Lactococcus lactis subsp. lactis</name>
    <name type="common">Streptococcus lactis</name>
    <dbReference type="NCBI Taxonomy" id="1360"/>
    <lineage>
        <taxon>Bacteria</taxon>
        <taxon>Bacillati</taxon>
        <taxon>Bacillota</taxon>
        <taxon>Bacilli</taxon>
        <taxon>Lactobacillales</taxon>
        <taxon>Streptococcaceae</taxon>
        <taxon>Lactococcus</taxon>
    </lineage>
</organism>
<dbReference type="GO" id="GO:0016491">
    <property type="term" value="F:oxidoreductase activity"/>
    <property type="evidence" value="ECO:0007669"/>
    <property type="project" value="UniProtKB-KW"/>
</dbReference>
<dbReference type="EMBL" id="LKLS01000052">
    <property type="protein sequence ID" value="KSU20961.1"/>
    <property type="molecule type" value="Genomic_DNA"/>
</dbReference>
<dbReference type="InterPro" id="IPR004099">
    <property type="entry name" value="Pyr_nucl-diS_OxRdtase_dimer"/>
</dbReference>
<dbReference type="SUPFAM" id="SSF52821">
    <property type="entry name" value="Rhodanese/Cell cycle control phosphatase"/>
    <property type="match status" value="1"/>
</dbReference>
<dbReference type="RefSeq" id="WP_058224616.1">
    <property type="nucleotide sequence ID" value="NZ_LKLS01000052.1"/>
</dbReference>
<dbReference type="Pfam" id="PF07992">
    <property type="entry name" value="Pyr_redox_2"/>
    <property type="match status" value="1"/>
</dbReference>
<dbReference type="InterPro" id="IPR016156">
    <property type="entry name" value="FAD/NAD-linked_Rdtase_dimer_sf"/>
</dbReference>